<proteinExistence type="predicted"/>
<keyword evidence="2" id="KW-1185">Reference proteome</keyword>
<evidence type="ECO:0008006" key="3">
    <source>
        <dbReference type="Google" id="ProtNLM"/>
    </source>
</evidence>
<evidence type="ECO:0000313" key="2">
    <source>
        <dbReference type="Proteomes" id="UP000757540"/>
    </source>
</evidence>
<protein>
    <recommendedName>
        <fullName evidence="3">Phage Mu protein F like protein</fullName>
    </recommendedName>
</protein>
<accession>A0ABX2A5T6</accession>
<dbReference type="RefSeq" id="WP_171784423.1">
    <property type="nucleotide sequence ID" value="NZ_BAAAML010000012.1"/>
</dbReference>
<sequence length="224" mass="24356">MVRVDTHYPLLRARRERDATAALVPVVDAITDDLAARLSTGARITVPAALRRDLRDVIHAELTTTADEAGQRVALALGDERARKWDPEVMQPWLRKTAASIADGETEYWARLVRYFAENPDEATDAAMDALVVRISKQAPALAGDMVTASISFAAQDAGEANDAEFKVWRVNSTNPRESHAALSGETVPMRESFSNGLRQPGARGPAEETANCRCSIDIVKGDS</sequence>
<reference evidence="1 2" key="1">
    <citation type="submission" date="2020-05" db="EMBL/GenBank/DDBJ databases">
        <title>Genomic Encyclopedia of Type Strains, Phase III (KMG-III): the genomes of soil and plant-associated and newly described type strains.</title>
        <authorList>
            <person name="Whitman W."/>
        </authorList>
    </citation>
    <scope>NUCLEOTIDE SEQUENCE [LARGE SCALE GENOMIC DNA]</scope>
    <source>
        <strain evidence="1 2">KCTC 19046</strain>
    </source>
</reference>
<evidence type="ECO:0000313" key="1">
    <source>
        <dbReference type="EMBL" id="NOV98212.1"/>
    </source>
</evidence>
<comment type="caution">
    <text evidence="1">The sequence shown here is derived from an EMBL/GenBank/DDBJ whole genome shotgun (WGS) entry which is preliminary data.</text>
</comment>
<dbReference type="EMBL" id="JABEZU010000003">
    <property type="protein sequence ID" value="NOV98212.1"/>
    <property type="molecule type" value="Genomic_DNA"/>
</dbReference>
<gene>
    <name evidence="1" type="ORF">HDG69_002797</name>
</gene>
<organism evidence="1 2">
    <name type="scientific">Isoptericola halotolerans</name>
    <dbReference type="NCBI Taxonomy" id="300560"/>
    <lineage>
        <taxon>Bacteria</taxon>
        <taxon>Bacillati</taxon>
        <taxon>Actinomycetota</taxon>
        <taxon>Actinomycetes</taxon>
        <taxon>Micrococcales</taxon>
        <taxon>Promicromonosporaceae</taxon>
        <taxon>Isoptericola</taxon>
    </lineage>
</organism>
<dbReference type="Proteomes" id="UP000757540">
    <property type="component" value="Unassembled WGS sequence"/>
</dbReference>
<name>A0ABX2A5T6_9MICO</name>